<dbReference type="OrthoDB" id="449241at2759"/>
<dbReference type="EMBL" id="AFBI03000034">
    <property type="protein sequence ID" value="EJW03590.1"/>
    <property type="molecule type" value="Genomic_DNA"/>
</dbReference>
<dbReference type="InParanoid" id="J9DLY0"/>
<organism evidence="1 2">
    <name type="scientific">Edhazardia aedis (strain USNM 41457)</name>
    <name type="common">Microsporidian parasite</name>
    <dbReference type="NCBI Taxonomy" id="1003232"/>
    <lineage>
        <taxon>Eukaryota</taxon>
        <taxon>Fungi</taxon>
        <taxon>Fungi incertae sedis</taxon>
        <taxon>Microsporidia</taxon>
        <taxon>Edhazardia</taxon>
    </lineage>
</organism>
<sequence length="387" mass="45174">MGQFEKGCHDIEKQNLSNINMNRPLQIHIIPDLSGFNSEIPHIYNYLEMLSYEVILSQPERTVCPMKLDENTFYYVMCPICQHDHSHRRIIIHNPQNFVLEKIDEMIRSRNNNHALETQKKTKIEKLNILSPKSNSKVENTAIDKFEENALNLSFNNADNTSYFSKKEAEIEINEDNFKGFANIQSPDLTTFLISRLAQVEKSKGKKIFNIIFTSYEYKELAKKVEEYILKSIKASSKTDTNKCDVIVYLTFLMDVSYERLIAIDNVEVIILIDCPYFFPFKNYLLVPLLTPFDIFILFGKWLDGKYFPNKIDFDSFDIDIYKNKETAIVLRKSQIVRLNEYLPENKIISVPYYIDNKQEISDNIDEGLTGIASEYQKEGNNPIDKK</sequence>
<dbReference type="Proteomes" id="UP000003163">
    <property type="component" value="Unassembled WGS sequence"/>
</dbReference>
<dbReference type="VEuPathDB" id="MicrosporidiaDB:EDEG_02080"/>
<proteinExistence type="predicted"/>
<dbReference type="AlphaFoldDB" id="J9DLY0"/>
<evidence type="ECO:0000313" key="2">
    <source>
        <dbReference type="Proteomes" id="UP000003163"/>
    </source>
</evidence>
<comment type="caution">
    <text evidence="1">The sequence shown here is derived from an EMBL/GenBank/DDBJ whole genome shotgun (WGS) entry which is preliminary data.</text>
</comment>
<name>J9DLY0_EDHAE</name>
<accession>J9DLY0</accession>
<keyword evidence="2" id="KW-1185">Reference proteome</keyword>
<gene>
    <name evidence="1" type="ORF">EDEG_02080</name>
</gene>
<evidence type="ECO:0000313" key="1">
    <source>
        <dbReference type="EMBL" id="EJW03590.1"/>
    </source>
</evidence>
<dbReference type="HOGENOM" id="CLU_602970_0_0_1"/>
<reference evidence="2" key="2">
    <citation type="submission" date="2015-07" db="EMBL/GenBank/DDBJ databases">
        <title>Contrasting host-pathogen interactions and genome evolution in two generalist and specialist microsporidian pathogens of mosquitoes.</title>
        <authorList>
            <consortium name="The Broad Institute Genomics Platform"/>
            <consortium name="The Broad Institute Genome Sequencing Center for Infectious Disease"/>
            <person name="Cuomo C.A."/>
            <person name="Sanscrainte N.D."/>
            <person name="Goldberg J.M."/>
            <person name="Heiman D."/>
            <person name="Young S."/>
            <person name="Zeng Q."/>
            <person name="Becnel J.J."/>
            <person name="Birren B.W."/>
        </authorList>
    </citation>
    <scope>NUCLEOTIDE SEQUENCE [LARGE SCALE GENOMIC DNA]</scope>
    <source>
        <strain evidence="2">USNM 41457</strain>
    </source>
</reference>
<dbReference type="STRING" id="1003232.J9DLY0"/>
<reference evidence="1 2" key="1">
    <citation type="submission" date="2011-08" db="EMBL/GenBank/DDBJ databases">
        <authorList>
            <person name="Liu Z.J."/>
            <person name="Shi F.L."/>
            <person name="Lu J.Q."/>
            <person name="Li M."/>
            <person name="Wang Z.L."/>
        </authorList>
    </citation>
    <scope>NUCLEOTIDE SEQUENCE [LARGE SCALE GENOMIC DNA]</scope>
    <source>
        <strain evidence="1 2">USNM 41457</strain>
    </source>
</reference>
<protein>
    <submittedName>
        <fullName evidence="1">Uncharacterized protein</fullName>
    </submittedName>
</protein>